<dbReference type="SUPFAM" id="SSF57850">
    <property type="entry name" value="RING/U-box"/>
    <property type="match status" value="1"/>
</dbReference>
<dbReference type="InterPro" id="IPR013083">
    <property type="entry name" value="Znf_RING/FYVE/PHD"/>
</dbReference>
<dbReference type="EMBL" id="FN653029">
    <property type="protein sequence ID" value="CBY08202.1"/>
    <property type="molecule type" value="Genomic_DNA"/>
</dbReference>
<dbReference type="Proteomes" id="UP000001307">
    <property type="component" value="Unassembled WGS sequence"/>
</dbReference>
<evidence type="ECO:0000313" key="7">
    <source>
        <dbReference type="Proteomes" id="UP000001307"/>
    </source>
</evidence>
<feature type="domain" description="RING-type" evidence="5">
    <location>
        <begin position="67"/>
        <end position="102"/>
    </location>
</feature>
<reference evidence="6" key="1">
    <citation type="journal article" date="2010" name="Science">
        <title>Plasticity of animal genome architecture unmasked by rapid evolution of a pelagic tunicate.</title>
        <authorList>
            <person name="Denoeud F."/>
            <person name="Henriet S."/>
            <person name="Mungpakdee S."/>
            <person name="Aury J.M."/>
            <person name="Da Silva C."/>
            <person name="Brinkmann H."/>
            <person name="Mikhaleva J."/>
            <person name="Olsen L.C."/>
            <person name="Jubin C."/>
            <person name="Canestro C."/>
            <person name="Bouquet J.M."/>
            <person name="Danks G."/>
            <person name="Poulain J."/>
            <person name="Campsteijn C."/>
            <person name="Adamski M."/>
            <person name="Cross I."/>
            <person name="Yadetie F."/>
            <person name="Muffato M."/>
            <person name="Louis A."/>
            <person name="Butcher S."/>
            <person name="Tsagkogeorga G."/>
            <person name="Konrad A."/>
            <person name="Singh S."/>
            <person name="Jensen M.F."/>
            <person name="Cong E.H."/>
            <person name="Eikeseth-Otteraa H."/>
            <person name="Noel B."/>
            <person name="Anthouard V."/>
            <person name="Porcel B.M."/>
            <person name="Kachouri-Lafond R."/>
            <person name="Nishino A."/>
            <person name="Ugolini M."/>
            <person name="Chourrout P."/>
            <person name="Nishida H."/>
            <person name="Aasland R."/>
            <person name="Huzurbazar S."/>
            <person name="Westhof E."/>
            <person name="Delsuc F."/>
            <person name="Lehrach H."/>
            <person name="Reinhardt R."/>
            <person name="Weissenbach J."/>
            <person name="Roy S.W."/>
            <person name="Artiguenave F."/>
            <person name="Postlethwait J.H."/>
            <person name="Manak J.R."/>
            <person name="Thompson E.M."/>
            <person name="Jaillon O."/>
            <person name="Du Pasquier L."/>
            <person name="Boudinot P."/>
            <person name="Liberles D.A."/>
            <person name="Volff J.N."/>
            <person name="Philippe H."/>
            <person name="Lenhard B."/>
            <person name="Roest Crollius H."/>
            <person name="Wincker P."/>
            <person name="Chourrout D."/>
        </authorList>
    </citation>
    <scope>NUCLEOTIDE SEQUENCE [LARGE SCALE GENOMIC DNA]</scope>
</reference>
<accession>E4X894</accession>
<dbReference type="Gene3D" id="3.30.40.10">
    <property type="entry name" value="Zinc/RING finger domain, C3HC4 (zinc finger)"/>
    <property type="match status" value="1"/>
</dbReference>
<evidence type="ECO:0000259" key="5">
    <source>
        <dbReference type="PROSITE" id="PS50089"/>
    </source>
</evidence>
<dbReference type="OrthoDB" id="1711136at2759"/>
<keyword evidence="3" id="KW-0862">Zinc</keyword>
<dbReference type="InParanoid" id="E4X894"/>
<gene>
    <name evidence="6" type="ORF">GSOID_T00004215001</name>
</gene>
<dbReference type="PANTHER" id="PTHR14879">
    <property type="entry name" value="CASPASE REGULATOR, RING FINGER DOMAIN-CONTAINING"/>
    <property type="match status" value="1"/>
</dbReference>
<dbReference type="AlphaFoldDB" id="E4X894"/>
<name>E4X894_OIKDI</name>
<evidence type="ECO:0000256" key="3">
    <source>
        <dbReference type="ARBA" id="ARBA00022833"/>
    </source>
</evidence>
<organism evidence="6">
    <name type="scientific">Oikopleura dioica</name>
    <name type="common">Tunicate</name>
    <dbReference type="NCBI Taxonomy" id="34765"/>
    <lineage>
        <taxon>Eukaryota</taxon>
        <taxon>Metazoa</taxon>
        <taxon>Chordata</taxon>
        <taxon>Tunicata</taxon>
        <taxon>Appendicularia</taxon>
        <taxon>Copelata</taxon>
        <taxon>Oikopleuridae</taxon>
        <taxon>Oikopleura</taxon>
    </lineage>
</organism>
<keyword evidence="1" id="KW-0479">Metal-binding</keyword>
<evidence type="ECO:0000313" key="6">
    <source>
        <dbReference type="EMBL" id="CBY08202.1"/>
    </source>
</evidence>
<proteinExistence type="predicted"/>
<protein>
    <recommendedName>
        <fullName evidence="5">RING-type domain-containing protein</fullName>
    </recommendedName>
</protein>
<dbReference type="Pfam" id="PF13920">
    <property type="entry name" value="zf-C3HC4_3"/>
    <property type="match status" value="1"/>
</dbReference>
<sequence>MAQYLFKYSIRRFITYARKKLEMIQIAESEEINKNENDELISIDDVEKLEREDLERVCLSLAAEMACKVCLTKKINTVFVPCRHQCCCSDCAKRLELCPICRTRLKSAFRVFS</sequence>
<dbReference type="InterPro" id="IPR051728">
    <property type="entry name" value="RING-FYVE_E3_ubiquitin-ligase"/>
</dbReference>
<dbReference type="PANTHER" id="PTHR14879:SF5">
    <property type="entry name" value="RING-TYPE DOMAIN-CONTAINING PROTEIN"/>
    <property type="match status" value="1"/>
</dbReference>
<dbReference type="PROSITE" id="PS50089">
    <property type="entry name" value="ZF_RING_2"/>
    <property type="match status" value="1"/>
</dbReference>
<dbReference type="InterPro" id="IPR001841">
    <property type="entry name" value="Znf_RING"/>
</dbReference>
<keyword evidence="7" id="KW-1185">Reference proteome</keyword>
<keyword evidence="2 4" id="KW-0863">Zinc-finger</keyword>
<dbReference type="GO" id="GO:0008270">
    <property type="term" value="F:zinc ion binding"/>
    <property type="evidence" value="ECO:0007669"/>
    <property type="project" value="UniProtKB-KW"/>
</dbReference>
<evidence type="ECO:0000256" key="4">
    <source>
        <dbReference type="PROSITE-ProRule" id="PRU00175"/>
    </source>
</evidence>
<evidence type="ECO:0000256" key="1">
    <source>
        <dbReference type="ARBA" id="ARBA00022723"/>
    </source>
</evidence>
<evidence type="ECO:0000256" key="2">
    <source>
        <dbReference type="ARBA" id="ARBA00022771"/>
    </source>
</evidence>